<dbReference type="Proteomes" id="UP000675881">
    <property type="component" value="Chromosome 7"/>
</dbReference>
<proteinExistence type="predicted"/>
<feature type="domain" description="PiggyBac transposable element-derived protein" evidence="1">
    <location>
        <begin position="85"/>
        <end position="154"/>
    </location>
</feature>
<protein>
    <submittedName>
        <fullName evidence="2">(salmon louse) hypothetical protein</fullName>
    </submittedName>
</protein>
<dbReference type="AlphaFoldDB" id="A0A7R8HBT2"/>
<evidence type="ECO:0000259" key="1">
    <source>
        <dbReference type="Pfam" id="PF13843"/>
    </source>
</evidence>
<organism evidence="2 3">
    <name type="scientific">Lepeophtheirus salmonis</name>
    <name type="common">Salmon louse</name>
    <name type="synonym">Caligus salmonis</name>
    <dbReference type="NCBI Taxonomy" id="72036"/>
    <lineage>
        <taxon>Eukaryota</taxon>
        <taxon>Metazoa</taxon>
        <taxon>Ecdysozoa</taxon>
        <taxon>Arthropoda</taxon>
        <taxon>Crustacea</taxon>
        <taxon>Multicrustacea</taxon>
        <taxon>Hexanauplia</taxon>
        <taxon>Copepoda</taxon>
        <taxon>Siphonostomatoida</taxon>
        <taxon>Caligidae</taxon>
        <taxon>Lepeophtheirus</taxon>
    </lineage>
</organism>
<accession>A0A7R8HBT2</accession>
<sequence length="155" mass="17938">MKKKYDSEESVALGNAVCQNQMTTGIPKYDTEWCKNTVPKRRALYVYNHSRDDLFLRYPNASEMATLIPSQSFTNVELNTFLAFLIAAAMSCDRFMMTLRAIVVDNKKPRAERAQTDEAAPIRDLWLLINKNLDRAYKPHEWITIDEQLFLFAGH</sequence>
<reference evidence="2" key="1">
    <citation type="submission" date="2021-02" db="EMBL/GenBank/DDBJ databases">
        <authorList>
            <person name="Bekaert M."/>
        </authorList>
    </citation>
    <scope>NUCLEOTIDE SEQUENCE</scope>
    <source>
        <strain evidence="2">IoA-00</strain>
    </source>
</reference>
<dbReference type="EMBL" id="HG994586">
    <property type="protein sequence ID" value="CAF2993298.1"/>
    <property type="molecule type" value="Genomic_DNA"/>
</dbReference>
<keyword evidence="3" id="KW-1185">Reference proteome</keyword>
<name>A0A7R8HBT2_LEPSM</name>
<dbReference type="InterPro" id="IPR029526">
    <property type="entry name" value="PGBD"/>
</dbReference>
<evidence type="ECO:0000313" key="3">
    <source>
        <dbReference type="Proteomes" id="UP000675881"/>
    </source>
</evidence>
<gene>
    <name evidence="2" type="ORF">LSAA_13263</name>
</gene>
<evidence type="ECO:0000313" key="2">
    <source>
        <dbReference type="EMBL" id="CAF2993298.1"/>
    </source>
</evidence>
<dbReference type="Pfam" id="PF13843">
    <property type="entry name" value="DDE_Tnp_1_7"/>
    <property type="match status" value="1"/>
</dbReference>